<evidence type="ECO:0000313" key="3">
    <source>
        <dbReference type="EMBL" id="ATB31502.1"/>
    </source>
</evidence>
<feature type="region of interest" description="Disordered" evidence="1">
    <location>
        <begin position="174"/>
        <end position="213"/>
    </location>
</feature>
<dbReference type="CDD" id="cd12108">
    <property type="entry name" value="Hr-like"/>
    <property type="match status" value="1"/>
</dbReference>
<reference evidence="3 4" key="1">
    <citation type="submission" date="2017-06" db="EMBL/GenBank/DDBJ databases">
        <authorList>
            <person name="Kim H.J."/>
            <person name="Triplett B.A."/>
        </authorList>
    </citation>
    <scope>NUCLEOTIDE SEQUENCE [LARGE SCALE GENOMIC DNA]</scope>
    <source>
        <strain evidence="3 4">DSM 14713</strain>
    </source>
</reference>
<dbReference type="Pfam" id="PF01814">
    <property type="entry name" value="Hemerythrin"/>
    <property type="match status" value="1"/>
</dbReference>
<dbReference type="AlphaFoldDB" id="A0A250IJX9"/>
<dbReference type="Gene3D" id="1.20.120.520">
    <property type="entry name" value="nmb1532 protein domain like"/>
    <property type="match status" value="1"/>
</dbReference>
<accession>A0A250IJX9</accession>
<organism evidence="3 4">
    <name type="scientific">Melittangium boletus DSM 14713</name>
    <dbReference type="NCBI Taxonomy" id="1294270"/>
    <lineage>
        <taxon>Bacteria</taxon>
        <taxon>Pseudomonadati</taxon>
        <taxon>Myxococcota</taxon>
        <taxon>Myxococcia</taxon>
        <taxon>Myxococcales</taxon>
        <taxon>Cystobacterineae</taxon>
        <taxon>Archangiaceae</taxon>
        <taxon>Melittangium</taxon>
    </lineage>
</organism>
<evidence type="ECO:0000313" key="4">
    <source>
        <dbReference type="Proteomes" id="UP000217289"/>
    </source>
</evidence>
<dbReference type="KEGG" id="mbd:MEBOL_004965"/>
<evidence type="ECO:0000259" key="2">
    <source>
        <dbReference type="Pfam" id="PF01814"/>
    </source>
</evidence>
<dbReference type="OrthoDB" id="5512987at2"/>
<evidence type="ECO:0000256" key="1">
    <source>
        <dbReference type="SAM" id="MobiDB-lite"/>
    </source>
</evidence>
<dbReference type="Proteomes" id="UP000217289">
    <property type="component" value="Chromosome"/>
</dbReference>
<dbReference type="PANTHER" id="PTHR35585">
    <property type="entry name" value="HHE DOMAIN PROTEIN (AFU_ORTHOLOGUE AFUA_4G00730)"/>
    <property type="match status" value="1"/>
</dbReference>
<sequence length="213" mass="23907">MNALRLLKHDHRIVEALFKQFEKAGEKAYKEKKEIVRWIVKELSIHAAIEEELLYPVARARDEGLKKDVLEALEEHHVVKWTLKELEGMSAEDERFDAKVTVLIENIRHHVKEEEGDLFPKLEKLMGKAELEALGEALEQAKKTVPTHPHPKSPDSPPGNLVAGVLAKILDAGRDAARSGGRRAMKTLGRATGRTKTRASPAKKRARRAATAR</sequence>
<dbReference type="PANTHER" id="PTHR35585:SF1">
    <property type="entry name" value="HHE DOMAIN PROTEIN (AFU_ORTHOLOGUE AFUA_4G00730)"/>
    <property type="match status" value="1"/>
</dbReference>
<dbReference type="EMBL" id="CP022163">
    <property type="protein sequence ID" value="ATB31502.1"/>
    <property type="molecule type" value="Genomic_DNA"/>
</dbReference>
<feature type="domain" description="Hemerythrin-like" evidence="2">
    <location>
        <begin position="3"/>
        <end position="122"/>
    </location>
</feature>
<proteinExistence type="predicted"/>
<feature type="compositionally biased region" description="Basic residues" evidence="1">
    <location>
        <begin position="193"/>
        <end position="213"/>
    </location>
</feature>
<protein>
    <recommendedName>
        <fullName evidence="2">Hemerythrin-like domain-containing protein</fullName>
    </recommendedName>
</protein>
<keyword evidence="4" id="KW-1185">Reference proteome</keyword>
<dbReference type="RefSeq" id="WP_095979821.1">
    <property type="nucleotide sequence ID" value="NZ_CP022163.1"/>
</dbReference>
<dbReference type="InterPro" id="IPR012312">
    <property type="entry name" value="Hemerythrin-like"/>
</dbReference>
<gene>
    <name evidence="3" type="ORF">MEBOL_004965</name>
</gene>
<name>A0A250IJX9_9BACT</name>